<evidence type="ECO:0000256" key="3">
    <source>
        <dbReference type="ARBA" id="ARBA00022723"/>
    </source>
</evidence>
<dbReference type="OrthoDB" id="7331812at2759"/>
<keyword evidence="9" id="KW-0804">Transcription</keyword>
<dbReference type="GO" id="GO:0008270">
    <property type="term" value="F:zinc ion binding"/>
    <property type="evidence" value="ECO:0007669"/>
    <property type="project" value="UniProtKB-KW"/>
</dbReference>
<evidence type="ECO:0000256" key="12">
    <source>
        <dbReference type="PROSITE-ProRule" id="PRU00309"/>
    </source>
</evidence>
<sequence length="169" mass="20038">MVQQCYLCKIYKHQAGAKSLTFHSLPKNRERRKRWLSALGFVENHQFPKRVKLCSKHFGENAFVYGSEGQKTLKWDAIPLILCLILQILFIALIYLLFTGYSWMKRCITCVAHHMKSNMSILPQHYQHQKVIVLLKLLEYKNICLIRKKRKRILYPAHSTEFTKVFQLN</sequence>
<evidence type="ECO:0000256" key="7">
    <source>
        <dbReference type="ARBA" id="ARBA00023054"/>
    </source>
</evidence>
<keyword evidence="13" id="KW-0472">Membrane</keyword>
<dbReference type="Gene3D" id="6.20.210.20">
    <property type="entry name" value="THAP domain"/>
    <property type="match status" value="1"/>
</dbReference>
<evidence type="ECO:0000313" key="16">
    <source>
        <dbReference type="Proteomes" id="UP001152888"/>
    </source>
</evidence>
<feature type="transmembrane region" description="Helical" evidence="13">
    <location>
        <begin position="77"/>
        <end position="98"/>
    </location>
</feature>
<evidence type="ECO:0000259" key="14">
    <source>
        <dbReference type="PROSITE" id="PS50950"/>
    </source>
</evidence>
<dbReference type="EMBL" id="CAKOFQ010007558">
    <property type="protein sequence ID" value="CAH2003805.1"/>
    <property type="molecule type" value="Genomic_DNA"/>
</dbReference>
<keyword evidence="7" id="KW-0175">Coiled coil</keyword>
<keyword evidence="4 12" id="KW-0863">Zinc-finger</keyword>
<keyword evidence="13" id="KW-1133">Transmembrane helix</keyword>
<name>A0A9P0M194_ACAOB</name>
<evidence type="ECO:0000256" key="1">
    <source>
        <dbReference type="ARBA" id="ARBA00004642"/>
    </source>
</evidence>
<dbReference type="Pfam" id="PF05485">
    <property type="entry name" value="THAP"/>
    <property type="match status" value="1"/>
</dbReference>
<dbReference type="InterPro" id="IPR038441">
    <property type="entry name" value="THAP_Znf_sf"/>
</dbReference>
<protein>
    <recommendedName>
        <fullName evidence="14">THAP-type domain-containing protein</fullName>
    </recommendedName>
</protein>
<comment type="caution">
    <text evidence="15">The sequence shown here is derived from an EMBL/GenBank/DDBJ whole genome shotgun (WGS) entry which is preliminary data.</text>
</comment>
<proteinExistence type="inferred from homology"/>
<comment type="similarity">
    <text evidence="2">Belongs to the THAP1 family.</text>
</comment>
<comment type="subcellular location">
    <subcellularLocation>
        <location evidence="1">Nucleus</location>
        <location evidence="1">Nucleoplasm</location>
    </subcellularLocation>
</comment>
<gene>
    <name evidence="15" type="ORF">ACAOBT_LOCUS27635</name>
</gene>
<dbReference type="Proteomes" id="UP001152888">
    <property type="component" value="Unassembled WGS sequence"/>
</dbReference>
<dbReference type="SUPFAM" id="SSF57716">
    <property type="entry name" value="Glucocorticoid receptor-like (DNA-binding domain)"/>
    <property type="match status" value="1"/>
</dbReference>
<evidence type="ECO:0000256" key="11">
    <source>
        <dbReference type="ARBA" id="ARBA00023306"/>
    </source>
</evidence>
<dbReference type="SMART" id="SM00980">
    <property type="entry name" value="THAP"/>
    <property type="match status" value="1"/>
</dbReference>
<evidence type="ECO:0000313" key="15">
    <source>
        <dbReference type="EMBL" id="CAH2003805.1"/>
    </source>
</evidence>
<evidence type="ECO:0000256" key="4">
    <source>
        <dbReference type="ARBA" id="ARBA00022771"/>
    </source>
</evidence>
<keyword evidence="10" id="KW-0539">Nucleus</keyword>
<evidence type="ECO:0000256" key="13">
    <source>
        <dbReference type="SAM" id="Phobius"/>
    </source>
</evidence>
<evidence type="ECO:0000256" key="8">
    <source>
        <dbReference type="ARBA" id="ARBA00023125"/>
    </source>
</evidence>
<keyword evidence="8 12" id="KW-0238">DNA-binding</keyword>
<evidence type="ECO:0000256" key="2">
    <source>
        <dbReference type="ARBA" id="ARBA00006177"/>
    </source>
</evidence>
<dbReference type="PANTHER" id="PTHR46600">
    <property type="entry name" value="THAP DOMAIN-CONTAINING"/>
    <property type="match status" value="1"/>
</dbReference>
<dbReference type="PROSITE" id="PS50950">
    <property type="entry name" value="ZF_THAP"/>
    <property type="match status" value="1"/>
</dbReference>
<evidence type="ECO:0000256" key="6">
    <source>
        <dbReference type="ARBA" id="ARBA00023015"/>
    </source>
</evidence>
<keyword evidence="13" id="KW-0812">Transmembrane</keyword>
<dbReference type="AlphaFoldDB" id="A0A9P0M194"/>
<organism evidence="15 16">
    <name type="scientific">Acanthoscelides obtectus</name>
    <name type="common">Bean weevil</name>
    <name type="synonym">Bruchus obtectus</name>
    <dbReference type="NCBI Taxonomy" id="200917"/>
    <lineage>
        <taxon>Eukaryota</taxon>
        <taxon>Metazoa</taxon>
        <taxon>Ecdysozoa</taxon>
        <taxon>Arthropoda</taxon>
        <taxon>Hexapoda</taxon>
        <taxon>Insecta</taxon>
        <taxon>Pterygota</taxon>
        <taxon>Neoptera</taxon>
        <taxon>Endopterygota</taxon>
        <taxon>Coleoptera</taxon>
        <taxon>Polyphaga</taxon>
        <taxon>Cucujiformia</taxon>
        <taxon>Chrysomeloidea</taxon>
        <taxon>Chrysomelidae</taxon>
        <taxon>Bruchinae</taxon>
        <taxon>Bruchini</taxon>
        <taxon>Acanthoscelides</taxon>
    </lineage>
</organism>
<keyword evidence="5" id="KW-0862">Zinc</keyword>
<dbReference type="PANTHER" id="PTHR46600:SF1">
    <property type="entry name" value="THAP DOMAIN-CONTAINING PROTEIN 1"/>
    <property type="match status" value="1"/>
</dbReference>
<dbReference type="GO" id="GO:0043565">
    <property type="term" value="F:sequence-specific DNA binding"/>
    <property type="evidence" value="ECO:0007669"/>
    <property type="project" value="InterPro"/>
</dbReference>
<keyword evidence="11" id="KW-0131">Cell cycle</keyword>
<dbReference type="GO" id="GO:0005654">
    <property type="term" value="C:nucleoplasm"/>
    <property type="evidence" value="ECO:0007669"/>
    <property type="project" value="UniProtKB-SubCell"/>
</dbReference>
<keyword evidence="6" id="KW-0805">Transcription regulation</keyword>
<feature type="domain" description="THAP-type" evidence="14">
    <location>
        <begin position="1"/>
        <end position="82"/>
    </location>
</feature>
<dbReference type="InterPro" id="IPR026516">
    <property type="entry name" value="THAP1/10"/>
</dbReference>
<evidence type="ECO:0000256" key="9">
    <source>
        <dbReference type="ARBA" id="ARBA00023163"/>
    </source>
</evidence>
<keyword evidence="16" id="KW-1185">Reference proteome</keyword>
<reference evidence="15" key="1">
    <citation type="submission" date="2022-03" db="EMBL/GenBank/DDBJ databases">
        <authorList>
            <person name="Sayadi A."/>
        </authorList>
    </citation>
    <scope>NUCLEOTIDE SEQUENCE</scope>
</reference>
<evidence type="ECO:0000256" key="5">
    <source>
        <dbReference type="ARBA" id="ARBA00022833"/>
    </source>
</evidence>
<keyword evidence="3" id="KW-0479">Metal-binding</keyword>
<dbReference type="InterPro" id="IPR006612">
    <property type="entry name" value="THAP_Znf"/>
</dbReference>
<evidence type="ECO:0000256" key="10">
    <source>
        <dbReference type="ARBA" id="ARBA00023242"/>
    </source>
</evidence>
<accession>A0A9P0M194</accession>